<proteinExistence type="predicted"/>
<evidence type="ECO:0000313" key="2">
    <source>
        <dbReference type="WBParaSite" id="PSU_v2.g9327.t1"/>
    </source>
</evidence>
<dbReference type="WBParaSite" id="PSU_v2.g9327.t1">
    <property type="protein sequence ID" value="PSU_v2.g9327.t1"/>
    <property type="gene ID" value="PSU_v2.g9327"/>
</dbReference>
<accession>A0A914Z9H9</accession>
<dbReference type="Proteomes" id="UP000887577">
    <property type="component" value="Unplaced"/>
</dbReference>
<dbReference type="AlphaFoldDB" id="A0A914Z9H9"/>
<name>A0A914Z9H9_9BILA</name>
<evidence type="ECO:0000313" key="1">
    <source>
        <dbReference type="Proteomes" id="UP000887577"/>
    </source>
</evidence>
<sequence>MEGKFTRFYSRVMKIVGLNGKSNLSDTLVKTFMKIENKKFKISLQVHNTTLETPFNVILGKDFLKGKFYSEDPVKKEFTIGNIKTKVIDVNNIPEIKVAVGEARVSVLKLFFSS</sequence>
<reference evidence="2" key="1">
    <citation type="submission" date="2022-11" db="UniProtKB">
        <authorList>
            <consortium name="WormBaseParasite"/>
        </authorList>
    </citation>
    <scope>IDENTIFICATION</scope>
</reference>
<protein>
    <submittedName>
        <fullName evidence="2">Uncharacterized protein</fullName>
    </submittedName>
</protein>
<organism evidence="1 2">
    <name type="scientific">Panagrolaimus superbus</name>
    <dbReference type="NCBI Taxonomy" id="310955"/>
    <lineage>
        <taxon>Eukaryota</taxon>
        <taxon>Metazoa</taxon>
        <taxon>Ecdysozoa</taxon>
        <taxon>Nematoda</taxon>
        <taxon>Chromadorea</taxon>
        <taxon>Rhabditida</taxon>
        <taxon>Tylenchina</taxon>
        <taxon>Panagrolaimomorpha</taxon>
        <taxon>Panagrolaimoidea</taxon>
        <taxon>Panagrolaimidae</taxon>
        <taxon>Panagrolaimus</taxon>
    </lineage>
</organism>
<keyword evidence="1" id="KW-1185">Reference proteome</keyword>